<name>A0A397UF70_9GLOM</name>
<dbReference type="OrthoDB" id="10429911at2759"/>
<sequence>MSGSINRDNQGANNFCDPFSHHNYDFQSLQYFQDLGNLQALQELENFEYNKGNQNYNNPEDTYYHSCIQLFQDLYNLGGHHKIQEPRDQFQNIQYSEVLDSVNSPYVQDHNQDAYDTSHVQFFYNNDINNYHIQEPHNYDLDVLPSDSNNEVVYNEAVDLCEMSNIEFQEDELNNERLELKLGLSFPNW</sequence>
<reference evidence="1 2" key="1">
    <citation type="submission" date="2018-06" db="EMBL/GenBank/DDBJ databases">
        <title>Comparative genomics reveals the genomic features of Rhizophagus irregularis, R. cerebriforme, R. diaphanum and Gigaspora rosea, and their symbiotic lifestyle signature.</title>
        <authorList>
            <person name="Morin E."/>
            <person name="San Clemente H."/>
            <person name="Chen E.C.H."/>
            <person name="De La Providencia I."/>
            <person name="Hainaut M."/>
            <person name="Kuo A."/>
            <person name="Kohler A."/>
            <person name="Murat C."/>
            <person name="Tang N."/>
            <person name="Roy S."/>
            <person name="Loubradou J."/>
            <person name="Henrissat B."/>
            <person name="Grigoriev I.V."/>
            <person name="Corradi N."/>
            <person name="Roux C."/>
            <person name="Martin F.M."/>
        </authorList>
    </citation>
    <scope>NUCLEOTIDE SEQUENCE [LARGE SCALE GENOMIC DNA]</scope>
    <source>
        <strain evidence="1 2">DAOM 194757</strain>
    </source>
</reference>
<gene>
    <name evidence="1" type="ORF">C2G38_2045675</name>
</gene>
<accession>A0A397UF70</accession>
<dbReference type="Proteomes" id="UP000266673">
    <property type="component" value="Unassembled WGS sequence"/>
</dbReference>
<evidence type="ECO:0000313" key="1">
    <source>
        <dbReference type="EMBL" id="RIB07828.1"/>
    </source>
</evidence>
<dbReference type="AlphaFoldDB" id="A0A397UF70"/>
<proteinExistence type="predicted"/>
<evidence type="ECO:0000313" key="2">
    <source>
        <dbReference type="Proteomes" id="UP000266673"/>
    </source>
</evidence>
<comment type="caution">
    <text evidence="1">The sequence shown here is derived from an EMBL/GenBank/DDBJ whole genome shotgun (WGS) entry which is preliminary data.</text>
</comment>
<dbReference type="EMBL" id="QKWP01001594">
    <property type="protein sequence ID" value="RIB07828.1"/>
    <property type="molecule type" value="Genomic_DNA"/>
</dbReference>
<protein>
    <submittedName>
        <fullName evidence="1">Uncharacterized protein</fullName>
    </submittedName>
</protein>
<keyword evidence="2" id="KW-1185">Reference proteome</keyword>
<organism evidence="1 2">
    <name type="scientific">Gigaspora rosea</name>
    <dbReference type="NCBI Taxonomy" id="44941"/>
    <lineage>
        <taxon>Eukaryota</taxon>
        <taxon>Fungi</taxon>
        <taxon>Fungi incertae sedis</taxon>
        <taxon>Mucoromycota</taxon>
        <taxon>Glomeromycotina</taxon>
        <taxon>Glomeromycetes</taxon>
        <taxon>Diversisporales</taxon>
        <taxon>Gigasporaceae</taxon>
        <taxon>Gigaspora</taxon>
    </lineage>
</organism>